<gene>
    <name evidence="21" type="ORF">J0A66_09955</name>
</gene>
<evidence type="ECO:0000256" key="17">
    <source>
        <dbReference type="ARBA" id="ARBA00060485"/>
    </source>
</evidence>
<dbReference type="GO" id="GO:0046872">
    <property type="term" value="F:metal ion binding"/>
    <property type="evidence" value="ECO:0007669"/>
    <property type="project" value="UniProtKB-UniRule"/>
</dbReference>
<evidence type="ECO:0000313" key="21">
    <source>
        <dbReference type="EMBL" id="MBN7825545.1"/>
    </source>
</evidence>
<reference evidence="21" key="1">
    <citation type="submission" date="2021-03" db="EMBL/GenBank/DDBJ databases">
        <title>novel species isolated from a fishpond in China.</title>
        <authorList>
            <person name="Lu H."/>
            <person name="Cai Z."/>
        </authorList>
    </citation>
    <scope>NUCLEOTIDE SEQUENCE</scope>
    <source>
        <strain evidence="21">JCM 30855</strain>
    </source>
</reference>
<evidence type="ECO:0000256" key="10">
    <source>
        <dbReference type="ARBA" id="ARBA00022827"/>
    </source>
</evidence>
<sequence>MRKLLLCSAWWLLLCSLVACSPAPTESVLSGNTMGTTYHIKFVNQPGLDEQQLQADIDQALLRVNKLMSTYDPESELSRFNRWQSTEPFPLSQETLMVMREAKRLGELSGGLLDITVGPLVNLWGFGPRARPETIPTQTLIDTTRDQTGLDKLIVEESSARKTQPQLYVDLSTIAKGYGVDVVADLMESRDLSSYLVEIGGEMRLAGHKANGADWRVAIEKPVSGERAVQQIISVGNNGLATSGDYRNYYEEGGVRYSHLIDPTTGYPIQHNLVSVTVVHPSCMTADGLATAISIMGPERGLAFAEKYNLAVMLISREKDGFRAYNSAEFEPYLR</sequence>
<evidence type="ECO:0000256" key="5">
    <source>
        <dbReference type="ARBA" id="ARBA00022519"/>
    </source>
</evidence>
<evidence type="ECO:0000256" key="20">
    <source>
        <dbReference type="RuleBase" id="RU363002"/>
    </source>
</evidence>
<protein>
    <recommendedName>
        <fullName evidence="3 18">FAD:protein FMN transferase</fullName>
        <ecNumber evidence="2 18">2.7.1.180</ecNumber>
    </recommendedName>
    <alternativeName>
        <fullName evidence="15 18">Flavin transferase</fullName>
    </alternativeName>
</protein>
<feature type="binding site" evidence="19">
    <location>
        <position position="173"/>
    </location>
    <ligand>
        <name>Mg(2+)</name>
        <dbReference type="ChEBI" id="CHEBI:18420"/>
    </ligand>
</feature>
<dbReference type="EMBL" id="JAFKCV010000004">
    <property type="protein sequence ID" value="MBN7825545.1"/>
    <property type="molecule type" value="Genomic_DNA"/>
</dbReference>
<dbReference type="InterPro" id="IPR024932">
    <property type="entry name" value="ApbE"/>
</dbReference>
<dbReference type="RefSeq" id="WP_206573648.1">
    <property type="nucleotide sequence ID" value="NZ_JAFKCV010000004.1"/>
</dbReference>
<dbReference type="EC" id="2.7.1.180" evidence="2 18"/>
<evidence type="ECO:0000256" key="16">
    <source>
        <dbReference type="ARBA" id="ARBA00048540"/>
    </source>
</evidence>
<evidence type="ECO:0000256" key="13">
    <source>
        <dbReference type="ARBA" id="ARBA00023139"/>
    </source>
</evidence>
<accession>A0A939DMX3</accession>
<dbReference type="PROSITE" id="PS51257">
    <property type="entry name" value="PROKAR_LIPOPROTEIN"/>
    <property type="match status" value="1"/>
</dbReference>
<comment type="function">
    <text evidence="20">Flavin transferase that catalyzes the transfer of the FMN moiety of FAD and its covalent binding to the hydroxyl group of a threonine residue in a target flavoprotein.</text>
</comment>
<feature type="signal peptide" evidence="20">
    <location>
        <begin position="1"/>
        <end position="19"/>
    </location>
</feature>
<comment type="similarity">
    <text evidence="1 18 20">Belongs to the ApbE family.</text>
</comment>
<evidence type="ECO:0000256" key="2">
    <source>
        <dbReference type="ARBA" id="ARBA00011955"/>
    </source>
</evidence>
<evidence type="ECO:0000256" key="1">
    <source>
        <dbReference type="ARBA" id="ARBA00008282"/>
    </source>
</evidence>
<dbReference type="PIRSF" id="PIRSF006268">
    <property type="entry name" value="ApbE"/>
    <property type="match status" value="1"/>
</dbReference>
<dbReference type="FunFam" id="3.10.520.10:FF:000001">
    <property type="entry name" value="FAD:protein FMN transferase"/>
    <property type="match status" value="1"/>
</dbReference>
<evidence type="ECO:0000256" key="12">
    <source>
        <dbReference type="ARBA" id="ARBA00023136"/>
    </source>
</evidence>
<keyword evidence="5 20" id="KW-0997">Cell inner membrane</keyword>
<proteinExistence type="inferred from homology"/>
<dbReference type="AlphaFoldDB" id="A0A939DMX3"/>
<evidence type="ECO:0000256" key="9">
    <source>
        <dbReference type="ARBA" id="ARBA00022729"/>
    </source>
</evidence>
<feature type="binding site" evidence="19">
    <location>
        <position position="291"/>
    </location>
    <ligand>
        <name>Mg(2+)</name>
        <dbReference type="ChEBI" id="CHEBI:18420"/>
    </ligand>
</feature>
<dbReference type="GO" id="GO:0016740">
    <property type="term" value="F:transferase activity"/>
    <property type="evidence" value="ECO:0007669"/>
    <property type="project" value="UniProtKB-UniRule"/>
</dbReference>
<evidence type="ECO:0000256" key="15">
    <source>
        <dbReference type="ARBA" id="ARBA00031306"/>
    </source>
</evidence>
<evidence type="ECO:0000256" key="7">
    <source>
        <dbReference type="ARBA" id="ARBA00022679"/>
    </source>
</evidence>
<keyword evidence="22" id="KW-1185">Reference proteome</keyword>
<keyword evidence="9 20" id="KW-0732">Signal</keyword>
<dbReference type="InterPro" id="IPR003374">
    <property type="entry name" value="ApbE-like_sf"/>
</dbReference>
<evidence type="ECO:0000256" key="19">
    <source>
        <dbReference type="PIRSR" id="PIRSR006268-2"/>
    </source>
</evidence>
<keyword evidence="10 18" id="KW-0274">FAD</keyword>
<evidence type="ECO:0000256" key="11">
    <source>
        <dbReference type="ARBA" id="ARBA00022842"/>
    </source>
</evidence>
<evidence type="ECO:0000256" key="14">
    <source>
        <dbReference type="ARBA" id="ARBA00023288"/>
    </source>
</evidence>
<feature type="chain" id="PRO_5038158548" description="FAD:protein FMN transferase" evidence="20">
    <location>
        <begin position="20"/>
        <end position="335"/>
    </location>
</feature>
<name>A0A939DMX3_9ALTE</name>
<evidence type="ECO:0000256" key="3">
    <source>
        <dbReference type="ARBA" id="ARBA00016337"/>
    </source>
</evidence>
<comment type="caution">
    <text evidence="21">The sequence shown here is derived from an EMBL/GenBank/DDBJ whole genome shotgun (WGS) entry which is preliminary data.</text>
</comment>
<comment type="subcellular location">
    <subcellularLocation>
        <location evidence="17 20">Cell inner membrane</location>
        <topology evidence="17 20">Lipid-anchor</topology>
        <orientation evidence="17 20">Periplasmic side</orientation>
    </subcellularLocation>
</comment>
<evidence type="ECO:0000256" key="6">
    <source>
        <dbReference type="ARBA" id="ARBA00022630"/>
    </source>
</evidence>
<dbReference type="PANTHER" id="PTHR30040">
    <property type="entry name" value="THIAMINE BIOSYNTHESIS LIPOPROTEIN APBE"/>
    <property type="match status" value="1"/>
</dbReference>
<comment type="catalytic activity">
    <reaction evidence="16 18 20">
        <text>L-threonyl-[protein] + FAD = FMN-L-threonyl-[protein] + AMP + H(+)</text>
        <dbReference type="Rhea" id="RHEA:36847"/>
        <dbReference type="Rhea" id="RHEA-COMP:11060"/>
        <dbReference type="Rhea" id="RHEA-COMP:11061"/>
        <dbReference type="ChEBI" id="CHEBI:15378"/>
        <dbReference type="ChEBI" id="CHEBI:30013"/>
        <dbReference type="ChEBI" id="CHEBI:57692"/>
        <dbReference type="ChEBI" id="CHEBI:74257"/>
        <dbReference type="ChEBI" id="CHEBI:456215"/>
        <dbReference type="EC" id="2.7.1.180"/>
    </reaction>
</comment>
<evidence type="ECO:0000256" key="8">
    <source>
        <dbReference type="ARBA" id="ARBA00022723"/>
    </source>
</evidence>
<keyword evidence="12" id="KW-0472">Membrane</keyword>
<dbReference type="Gene3D" id="3.10.520.10">
    <property type="entry name" value="ApbE-like domains"/>
    <property type="match status" value="1"/>
</dbReference>
<organism evidence="21 22">
    <name type="scientific">Bowmanella dokdonensis</name>
    <dbReference type="NCBI Taxonomy" id="751969"/>
    <lineage>
        <taxon>Bacteria</taxon>
        <taxon>Pseudomonadati</taxon>
        <taxon>Pseudomonadota</taxon>
        <taxon>Gammaproteobacteria</taxon>
        <taxon>Alteromonadales</taxon>
        <taxon>Alteromonadaceae</taxon>
        <taxon>Bowmanella</taxon>
    </lineage>
</organism>
<dbReference type="PANTHER" id="PTHR30040:SF2">
    <property type="entry name" value="FAD:PROTEIN FMN TRANSFERASE"/>
    <property type="match status" value="1"/>
</dbReference>
<keyword evidence="13" id="KW-0564">Palmitate</keyword>
<dbReference type="GO" id="GO:0005886">
    <property type="term" value="C:plasma membrane"/>
    <property type="evidence" value="ECO:0007669"/>
    <property type="project" value="UniProtKB-SubCell"/>
</dbReference>
<keyword evidence="11 18" id="KW-0460">Magnesium</keyword>
<dbReference type="Pfam" id="PF02424">
    <property type="entry name" value="ApbE"/>
    <property type="match status" value="1"/>
</dbReference>
<keyword evidence="4" id="KW-1003">Cell membrane</keyword>
<evidence type="ECO:0000256" key="18">
    <source>
        <dbReference type="PIRNR" id="PIRNR006268"/>
    </source>
</evidence>
<comment type="cofactor">
    <cofactor evidence="19">
        <name>Mg(2+)</name>
        <dbReference type="ChEBI" id="CHEBI:18420"/>
    </cofactor>
    <cofactor evidence="19">
        <name>Mn(2+)</name>
        <dbReference type="ChEBI" id="CHEBI:29035"/>
    </cofactor>
    <text evidence="19">Magnesium. Can also use manganese.</text>
</comment>
<keyword evidence="7 18" id="KW-0808">Transferase</keyword>
<keyword evidence="14 20" id="KW-0449">Lipoprotein</keyword>
<dbReference type="SUPFAM" id="SSF143631">
    <property type="entry name" value="ApbE-like"/>
    <property type="match status" value="1"/>
</dbReference>
<dbReference type="Proteomes" id="UP000664654">
    <property type="component" value="Unassembled WGS sequence"/>
</dbReference>
<evidence type="ECO:0000313" key="22">
    <source>
        <dbReference type="Proteomes" id="UP000664654"/>
    </source>
</evidence>
<keyword evidence="6 18" id="KW-0285">Flavoprotein</keyword>
<evidence type="ECO:0000256" key="4">
    <source>
        <dbReference type="ARBA" id="ARBA00022475"/>
    </source>
</evidence>
<keyword evidence="8 18" id="KW-0479">Metal-binding</keyword>
<feature type="binding site" evidence="19">
    <location>
        <position position="287"/>
    </location>
    <ligand>
        <name>Mg(2+)</name>
        <dbReference type="ChEBI" id="CHEBI:18420"/>
    </ligand>
</feature>